<dbReference type="RefSeq" id="WP_189631928.1">
    <property type="nucleotide sequence ID" value="NZ_BMYQ01000001.1"/>
</dbReference>
<evidence type="ECO:0000313" key="3">
    <source>
        <dbReference type="Proteomes" id="UP000628984"/>
    </source>
</evidence>
<keyword evidence="1" id="KW-0812">Transmembrane</keyword>
<dbReference type="AlphaFoldDB" id="A0A918IM67"/>
<comment type="caution">
    <text evidence="2">The sequence shown here is derived from an EMBL/GenBank/DDBJ whole genome shotgun (WGS) entry which is preliminary data.</text>
</comment>
<organism evidence="2 3">
    <name type="scientific">Gemmobacter lanyuensis</name>
    <dbReference type="NCBI Taxonomy" id="1054497"/>
    <lineage>
        <taxon>Bacteria</taxon>
        <taxon>Pseudomonadati</taxon>
        <taxon>Pseudomonadota</taxon>
        <taxon>Alphaproteobacteria</taxon>
        <taxon>Rhodobacterales</taxon>
        <taxon>Paracoccaceae</taxon>
        <taxon>Gemmobacter</taxon>
    </lineage>
</organism>
<sequence length="106" mass="11189">MTQTLPDAAPVPLSVIRPDQILVTLLFLAVLGAVWLGVRVWKGQGGAIRTTAGSRMKVAEVLALSPADRAMILRVDETEFLVLRLRGAAPVITQLPSVASMTGDAA</sequence>
<keyword evidence="1" id="KW-0472">Membrane</keyword>
<keyword evidence="2" id="KW-0966">Cell projection</keyword>
<dbReference type="EMBL" id="BMYQ01000001">
    <property type="protein sequence ID" value="GGW21451.1"/>
    <property type="molecule type" value="Genomic_DNA"/>
</dbReference>
<keyword evidence="2" id="KW-0282">Flagellum</keyword>
<protein>
    <submittedName>
        <fullName evidence="2">Flagellar assembly protein FliO</fullName>
    </submittedName>
</protein>
<dbReference type="Proteomes" id="UP000628984">
    <property type="component" value="Unassembled WGS sequence"/>
</dbReference>
<evidence type="ECO:0000256" key="1">
    <source>
        <dbReference type="SAM" id="Phobius"/>
    </source>
</evidence>
<reference evidence="2" key="2">
    <citation type="submission" date="2020-09" db="EMBL/GenBank/DDBJ databases">
        <authorList>
            <person name="Sun Q."/>
            <person name="Kim S."/>
        </authorList>
    </citation>
    <scope>NUCLEOTIDE SEQUENCE</scope>
    <source>
        <strain evidence="2">KCTC 23714</strain>
    </source>
</reference>
<proteinExistence type="predicted"/>
<gene>
    <name evidence="2" type="primary">fliO</name>
    <name evidence="2" type="ORF">GCM10011452_01860</name>
</gene>
<reference evidence="2" key="1">
    <citation type="journal article" date="2014" name="Int. J. Syst. Evol. Microbiol.">
        <title>Complete genome sequence of Corynebacterium casei LMG S-19264T (=DSM 44701T), isolated from a smear-ripened cheese.</title>
        <authorList>
            <consortium name="US DOE Joint Genome Institute (JGI-PGF)"/>
            <person name="Walter F."/>
            <person name="Albersmeier A."/>
            <person name="Kalinowski J."/>
            <person name="Ruckert C."/>
        </authorList>
    </citation>
    <scope>NUCLEOTIDE SEQUENCE</scope>
    <source>
        <strain evidence="2">KCTC 23714</strain>
    </source>
</reference>
<name>A0A918IM67_9RHOB</name>
<accession>A0A918IM67</accession>
<keyword evidence="3" id="KW-1185">Reference proteome</keyword>
<evidence type="ECO:0000313" key="2">
    <source>
        <dbReference type="EMBL" id="GGW21451.1"/>
    </source>
</evidence>
<feature type="transmembrane region" description="Helical" evidence="1">
    <location>
        <begin position="20"/>
        <end position="41"/>
    </location>
</feature>
<keyword evidence="2" id="KW-0969">Cilium</keyword>
<keyword evidence="1" id="KW-1133">Transmembrane helix</keyword>